<dbReference type="SUPFAM" id="SSF52833">
    <property type="entry name" value="Thioredoxin-like"/>
    <property type="match status" value="1"/>
</dbReference>
<dbReference type="EMBL" id="BAABAU010000003">
    <property type="protein sequence ID" value="GAA4266869.1"/>
    <property type="molecule type" value="Genomic_DNA"/>
</dbReference>
<sequence>MRLELYTSAFCGACHAARAAVGDAERLVPGLEHVDVDVATDPDRAEARDIVSTPTIVLTDDEGSELFRAAGAPTVPQLLHAIAAHLPAA</sequence>
<evidence type="ECO:0008006" key="3">
    <source>
        <dbReference type="Google" id="ProtNLM"/>
    </source>
</evidence>
<dbReference type="RefSeq" id="WP_344796631.1">
    <property type="nucleotide sequence ID" value="NZ_BAABAU010000003.1"/>
</dbReference>
<organism evidence="1 2">
    <name type="scientific">Frondihabitans peucedani</name>
    <dbReference type="NCBI Taxonomy" id="598626"/>
    <lineage>
        <taxon>Bacteria</taxon>
        <taxon>Bacillati</taxon>
        <taxon>Actinomycetota</taxon>
        <taxon>Actinomycetes</taxon>
        <taxon>Micrococcales</taxon>
        <taxon>Microbacteriaceae</taxon>
        <taxon>Frondihabitans</taxon>
    </lineage>
</organism>
<proteinExistence type="predicted"/>
<evidence type="ECO:0000313" key="2">
    <source>
        <dbReference type="Proteomes" id="UP001501594"/>
    </source>
</evidence>
<reference evidence="2" key="1">
    <citation type="journal article" date="2019" name="Int. J. Syst. Evol. Microbiol.">
        <title>The Global Catalogue of Microorganisms (GCM) 10K type strain sequencing project: providing services to taxonomists for standard genome sequencing and annotation.</title>
        <authorList>
            <consortium name="The Broad Institute Genomics Platform"/>
            <consortium name="The Broad Institute Genome Sequencing Center for Infectious Disease"/>
            <person name="Wu L."/>
            <person name="Ma J."/>
        </authorList>
    </citation>
    <scope>NUCLEOTIDE SEQUENCE [LARGE SCALE GENOMIC DNA]</scope>
    <source>
        <strain evidence="2">JCM 17442</strain>
    </source>
</reference>
<protein>
    <recommendedName>
        <fullName evidence="3">Glutaredoxin</fullName>
    </recommendedName>
</protein>
<evidence type="ECO:0000313" key="1">
    <source>
        <dbReference type="EMBL" id="GAA4266869.1"/>
    </source>
</evidence>
<dbReference type="Gene3D" id="3.40.30.10">
    <property type="entry name" value="Glutaredoxin"/>
    <property type="match status" value="1"/>
</dbReference>
<name>A0ABP8E3S9_9MICO</name>
<gene>
    <name evidence="1" type="ORF">GCM10022256_24810</name>
</gene>
<comment type="caution">
    <text evidence="1">The sequence shown here is derived from an EMBL/GenBank/DDBJ whole genome shotgun (WGS) entry which is preliminary data.</text>
</comment>
<keyword evidence="2" id="KW-1185">Reference proteome</keyword>
<dbReference type="InterPro" id="IPR036249">
    <property type="entry name" value="Thioredoxin-like_sf"/>
</dbReference>
<accession>A0ABP8E3S9</accession>
<dbReference type="Proteomes" id="UP001501594">
    <property type="component" value="Unassembled WGS sequence"/>
</dbReference>